<evidence type="ECO:0000313" key="2">
    <source>
        <dbReference type="EMBL" id="KKL77224.1"/>
    </source>
</evidence>
<reference evidence="2" key="1">
    <citation type="journal article" date="2015" name="Nature">
        <title>Complex archaea that bridge the gap between prokaryotes and eukaryotes.</title>
        <authorList>
            <person name="Spang A."/>
            <person name="Saw J.H."/>
            <person name="Jorgensen S.L."/>
            <person name="Zaremba-Niedzwiedzka K."/>
            <person name="Martijn J."/>
            <person name="Lind A.E."/>
            <person name="van Eijk R."/>
            <person name="Schleper C."/>
            <person name="Guy L."/>
            <person name="Ettema T.J."/>
        </authorList>
    </citation>
    <scope>NUCLEOTIDE SEQUENCE</scope>
</reference>
<dbReference type="GO" id="GO:0000286">
    <property type="term" value="F:alanine dehydrogenase activity"/>
    <property type="evidence" value="ECO:0007669"/>
    <property type="project" value="TreeGrafter"/>
</dbReference>
<sequence length="68" mass="6833">MKIAIVKETASGETRVAVVPETVKRLVDSGLEVVVEAGAGLGAMSDDAAYRSAGDEVIADAAAVWSAG</sequence>
<accession>A0A0F9ET69</accession>
<dbReference type="InterPro" id="IPR007886">
    <property type="entry name" value="AlaDH/PNT_N"/>
</dbReference>
<feature type="domain" description="Alanine dehydrogenase/pyridine nucleotide transhydrogenase N-terminal" evidence="1">
    <location>
        <begin position="4"/>
        <end position="68"/>
    </location>
</feature>
<gene>
    <name evidence="2" type="ORF">LCGC14_2037040</name>
</gene>
<dbReference type="SUPFAM" id="SSF52283">
    <property type="entry name" value="Formate/glycerate dehydrogenase catalytic domain-like"/>
    <property type="match status" value="1"/>
</dbReference>
<organism evidence="2">
    <name type="scientific">marine sediment metagenome</name>
    <dbReference type="NCBI Taxonomy" id="412755"/>
    <lineage>
        <taxon>unclassified sequences</taxon>
        <taxon>metagenomes</taxon>
        <taxon>ecological metagenomes</taxon>
    </lineage>
</organism>
<dbReference type="AlphaFoldDB" id="A0A0F9ET69"/>
<dbReference type="SMART" id="SM01003">
    <property type="entry name" value="AlaDh_PNT_N"/>
    <property type="match status" value="1"/>
</dbReference>
<name>A0A0F9ET69_9ZZZZ</name>
<dbReference type="PANTHER" id="PTHR42795:SF1">
    <property type="entry name" value="ALANINE DEHYDROGENASE"/>
    <property type="match status" value="1"/>
</dbReference>
<comment type="caution">
    <text evidence="2">The sequence shown here is derived from an EMBL/GenBank/DDBJ whole genome shotgun (WGS) entry which is preliminary data.</text>
</comment>
<dbReference type="GO" id="GO:0005886">
    <property type="term" value="C:plasma membrane"/>
    <property type="evidence" value="ECO:0007669"/>
    <property type="project" value="TreeGrafter"/>
</dbReference>
<dbReference type="EMBL" id="LAZR01023815">
    <property type="protein sequence ID" value="KKL77224.1"/>
    <property type="molecule type" value="Genomic_DNA"/>
</dbReference>
<dbReference type="Pfam" id="PF05222">
    <property type="entry name" value="AlaDh_PNT_N"/>
    <property type="match status" value="1"/>
</dbReference>
<evidence type="ECO:0000259" key="1">
    <source>
        <dbReference type="SMART" id="SM01003"/>
    </source>
</evidence>
<protein>
    <recommendedName>
        <fullName evidence="1">Alanine dehydrogenase/pyridine nucleotide transhydrogenase N-terminal domain-containing protein</fullName>
    </recommendedName>
</protein>
<dbReference type="GO" id="GO:0006524">
    <property type="term" value="P:alanine catabolic process"/>
    <property type="evidence" value="ECO:0007669"/>
    <property type="project" value="TreeGrafter"/>
</dbReference>
<feature type="non-terminal residue" evidence="2">
    <location>
        <position position="68"/>
    </location>
</feature>
<dbReference type="PANTHER" id="PTHR42795">
    <property type="entry name" value="ALANINE DEHYDROGENASE"/>
    <property type="match status" value="1"/>
</dbReference>
<dbReference type="Gene3D" id="3.40.50.720">
    <property type="entry name" value="NAD(P)-binding Rossmann-like Domain"/>
    <property type="match status" value="1"/>
</dbReference>
<proteinExistence type="predicted"/>